<dbReference type="Gene3D" id="2.60.40.1170">
    <property type="entry name" value="Mu homology domain, subdomain B"/>
    <property type="match status" value="1"/>
</dbReference>
<protein>
    <recommendedName>
        <fullName evidence="1">SpaA-like prealbumin fold domain-containing protein</fullName>
    </recommendedName>
</protein>
<dbReference type="OrthoDB" id="6662013at2"/>
<gene>
    <name evidence="2" type="ORF">F994_00536</name>
</gene>
<feature type="domain" description="SpaA-like prealbumin fold" evidence="1">
    <location>
        <begin position="526"/>
        <end position="640"/>
    </location>
</feature>
<sequence length="1643" mass="171070">MWVSNSMEKFKIMKLANHAVLKLLILFAVLISGITVAQAAYQRSYLNFDFESTPLGTACYVQVDAANVPGWNTTHRSMQGSGGCGSTTAQFGKLIELWSHGFSNIPARQGNVFAELNAEEYSEMQQNVCLIQGEPVTWKLSHNGRGAIDKMSLRAGAQTIVSVATSQNGAGTILSCASGNCNVSSGVVPYNGNKFWADYNGTFNYTGTTGQTVLGFKADTGSSGSLGNFLDAIQISVKPIIEFASANYNIPENGTPQDIKVIIVGVIPTGGLNLTFNVNDGTPPKNAEINLDYKINGSTNKTFTKTIPAGDYGMGTPYTLSIPVEILNDNVKEEDEQFTVTIQRDDSNFYLYSSSVCGSAGNGTTTYTILDDDAPTQMNVAIAKSQRAGTSGIFSSDPLTVGTNGTVQYRLVMTNLGENPISQTALATFTDTLPANFSSAPISVVSTISSTSGENCSATKSSNTISGTFSGAKNTTCTVIIQATAPSTGVILTNTASTNVPIGNTDIDTSNNSSSVQTTVAAATLILNKETTSGIGTFSYSLTNTLQSSATVAVDMPGSSTQVDSDTTKSGVQPFIISSINNVVITETMPTGQRWELSTATCKNAAGTTITSSISGNALTINSSGITAGAVITCNLMNTRLPTVKVQKISYGGTGTFSFSKTNLTETLNNISTSSAGIPAPANPTALSVTVKGTNVTITESSPPTNYVLTEASCRDDNSLVTGNTGTFGSLVNSSRVLTIPSTYLVTGGADITCTFVNRLNPQTDLNITKTNNETALLRGQSTSYLVRVTNKGSTPVMGATLADAVGTNQTKTSVTCSNANNNKCTPSSTPTTSQIESGYALPKLDTDEFYEVIVTATISSSSISTTNNTASVAAPSGVTNSGVSCTASNSGGVVRSYNTSTGVCSVADTDTVSVAGPTLTVQKTWVNAKQYDKATITADTTTGLAKLESIATGVASQTDSSSILIANNTSVTLKEVIDIGDGNYTVATPTCSAGTVTNNNDGTYNLAIPSSGTTGITCTYTNTRKTATLKLTKTWTNAKTGDVVAIPATLGLAVNTNKFKSTAPTSSDSGTAITVYAGDTITLGAEIGLNDYASGDPNYDATVTMNKDNYDAILSCTASGGATANLLSGTNAKQSNTLTIGASDMGKLITCTYNNSRIPQQIRLVKEWKNAVINDQIKVVTTGGTNNPGMVSISSGNNIESGGVVTVYSGDVISLPAESFISGNASQYTITTACNGGTPLNDGLVGRTITVSNNTVITVCTYKNTRTALDVIVSGKVFTDNSGTTGDVSKAYNAVQDTGEIEIANSKISLTNCSSTSLATTATNASGEYRFSIDQSQLPATFCIVQTNLPEYTSVSGSSPTGTYNRNTDTVTLAKTAAVSYPNNNFGDANLNVLFTEDGQHTAVAGDVTEYPHRLVAQSPVQLTQLNQVLSQQPNSSNDQQWQALVYRDTNCNGNVDAGETLFNPSVANSVLLQPNADICLVQRVHVPTNAVAGAQHIGALQASYAVALANPVQTISAQTVKRQDMTLIGSAGLTLTKKVRAVASCPSSAADQNAFSVNNQARKQDNLEYEIIYKNNSTKKLQNVKIKDSLPTGTNLGSISCVSTPSGNTCSTNSSGSSLQWNLTGMLNPAAAGSLRFCVTQ</sequence>
<dbReference type="eggNOG" id="COG1361">
    <property type="taxonomic scope" value="Bacteria"/>
</dbReference>
<dbReference type="Pfam" id="PF24514">
    <property type="entry name" value="SpaA_4"/>
    <property type="match status" value="2"/>
</dbReference>
<dbReference type="InterPro" id="IPR047589">
    <property type="entry name" value="DUF11_rpt"/>
</dbReference>
<dbReference type="Gene3D" id="2.60.40.10">
    <property type="entry name" value="Immunoglobulins"/>
    <property type="match status" value="1"/>
</dbReference>
<dbReference type="InterPro" id="IPR038081">
    <property type="entry name" value="CalX-like_sf"/>
</dbReference>
<name>N8QD43_9GAMM</name>
<evidence type="ECO:0000259" key="1">
    <source>
        <dbReference type="Pfam" id="PF24514"/>
    </source>
</evidence>
<dbReference type="PATRIC" id="fig|1217715.3.peg.507"/>
<accession>N8QD43</accession>
<feature type="domain" description="SpaA-like prealbumin fold" evidence="1">
    <location>
        <begin position="644"/>
        <end position="759"/>
    </location>
</feature>
<dbReference type="NCBIfam" id="TIGR01451">
    <property type="entry name" value="B_ant_repeat"/>
    <property type="match status" value="1"/>
</dbReference>
<dbReference type="InterPro" id="IPR055371">
    <property type="entry name" value="SpaA_PFL_dom_4"/>
</dbReference>
<organism evidence="2 3">
    <name type="scientific">Acinetobacter bohemicus ANC 3994</name>
    <dbReference type="NCBI Taxonomy" id="1217715"/>
    <lineage>
        <taxon>Bacteria</taxon>
        <taxon>Pseudomonadati</taxon>
        <taxon>Pseudomonadota</taxon>
        <taxon>Gammaproteobacteria</taxon>
        <taxon>Moraxellales</taxon>
        <taxon>Moraxellaceae</taxon>
        <taxon>Acinetobacter</taxon>
    </lineage>
</organism>
<dbReference type="SUPFAM" id="SSF141072">
    <property type="entry name" value="CalX-like"/>
    <property type="match status" value="1"/>
</dbReference>
<evidence type="ECO:0000313" key="3">
    <source>
        <dbReference type="Proteomes" id="UP000013086"/>
    </source>
</evidence>
<comment type="caution">
    <text evidence="2">The sequence shown here is derived from an EMBL/GenBank/DDBJ whole genome shotgun (WGS) entry which is preliminary data.</text>
</comment>
<dbReference type="EMBL" id="APOH01000009">
    <property type="protein sequence ID" value="ENU21068.1"/>
    <property type="molecule type" value="Genomic_DNA"/>
</dbReference>
<dbReference type="HOGENOM" id="CLU_242731_0_0_6"/>
<evidence type="ECO:0000313" key="2">
    <source>
        <dbReference type="EMBL" id="ENU21068.1"/>
    </source>
</evidence>
<dbReference type="InterPro" id="IPR013783">
    <property type="entry name" value="Ig-like_fold"/>
</dbReference>
<proteinExistence type="predicted"/>
<dbReference type="Proteomes" id="UP000013086">
    <property type="component" value="Unassembled WGS sequence"/>
</dbReference>
<reference evidence="2 3" key="1">
    <citation type="submission" date="2013-02" db="EMBL/GenBank/DDBJ databases">
        <title>The Genome Sequence of Acinetobacter sp. ANC 3994.</title>
        <authorList>
            <consortium name="The Broad Institute Genome Sequencing Platform"/>
            <consortium name="The Broad Institute Genome Sequencing Center for Infectious Disease"/>
            <person name="Cerqueira G."/>
            <person name="Feldgarden M."/>
            <person name="Courvalin P."/>
            <person name="Perichon B."/>
            <person name="Grillot-Courvalin C."/>
            <person name="Clermont D."/>
            <person name="Rocha E."/>
            <person name="Yoon E.-J."/>
            <person name="Nemec A."/>
            <person name="Walker B."/>
            <person name="Young S.K."/>
            <person name="Zeng Q."/>
            <person name="Gargeya S."/>
            <person name="Fitzgerald M."/>
            <person name="Haas B."/>
            <person name="Abouelleil A."/>
            <person name="Alvarado L."/>
            <person name="Arachchi H.M."/>
            <person name="Berlin A.M."/>
            <person name="Chapman S.B."/>
            <person name="Dewar J."/>
            <person name="Goldberg J."/>
            <person name="Griggs A."/>
            <person name="Gujja S."/>
            <person name="Hansen M."/>
            <person name="Howarth C."/>
            <person name="Imamovic A."/>
            <person name="Larimer J."/>
            <person name="McCowan C."/>
            <person name="Murphy C."/>
            <person name="Neiman D."/>
            <person name="Pearson M."/>
            <person name="Priest M."/>
            <person name="Roberts A."/>
            <person name="Saif S."/>
            <person name="Shea T."/>
            <person name="Sisk P."/>
            <person name="Sykes S."/>
            <person name="Wortman J."/>
            <person name="Nusbaum C."/>
            <person name="Birren B."/>
        </authorList>
    </citation>
    <scope>NUCLEOTIDE SEQUENCE [LARGE SCALE GENOMIC DNA]</scope>
    <source>
        <strain evidence="2 3">ANC 3994</strain>
    </source>
</reference>